<name>A0ABV1B0T0_9FIRM</name>
<sequence length="321" mass="35738">MRYATIGGQAVIEGVMMRNGNDYAVAVRKPDQTIEVKKDQYIGLNARWHMKKIPIIRGVLSFIDSLVLGMSTLTYSASFFEDEEEAEKAKAKDSKSDAVFMGLTVALSVVIAVVLFMLTPFFISSLFGKVIKSPMTLAVIEGLIRIAIFFIYIVAISQMKDIQRVFMYHGAEHKTINCIEHGAELTPENAAKYSRLHKRCGTSFLLIVMVVSIICFMFIRVDNMALKIVLRVILVPVIAGVSFEIIQWAGRSESCLVNIVSKPGLMLQKLTTREPDLEMLEVAIASIEAIYDWRQFQAENRAAADGNSQKTDRSNAGVSQP</sequence>
<feature type="transmembrane region" description="Helical" evidence="2">
    <location>
        <begin position="98"/>
        <end position="123"/>
    </location>
</feature>
<protein>
    <submittedName>
        <fullName evidence="3">DUF1385 domain-containing protein</fullName>
    </submittedName>
</protein>
<evidence type="ECO:0000313" key="3">
    <source>
        <dbReference type="EMBL" id="MEQ2363984.1"/>
    </source>
</evidence>
<dbReference type="PANTHER" id="PTHR42867:SF1">
    <property type="entry name" value="MEMBRANE PROTEIN-RELATED"/>
    <property type="match status" value="1"/>
</dbReference>
<dbReference type="EMBL" id="JBBMEK010000017">
    <property type="protein sequence ID" value="MEQ2363984.1"/>
    <property type="molecule type" value="Genomic_DNA"/>
</dbReference>
<dbReference type="InterPro" id="IPR010787">
    <property type="entry name" value="DUF1385"/>
</dbReference>
<reference evidence="3 4" key="1">
    <citation type="submission" date="2024-03" db="EMBL/GenBank/DDBJ databases">
        <title>Human intestinal bacterial collection.</title>
        <authorList>
            <person name="Pauvert C."/>
            <person name="Hitch T.C.A."/>
            <person name="Clavel T."/>
        </authorList>
    </citation>
    <scope>NUCLEOTIDE SEQUENCE [LARGE SCALE GENOMIC DNA]</scope>
    <source>
        <strain evidence="3 4">CLA-AA-H190</strain>
    </source>
</reference>
<feature type="transmembrane region" description="Helical" evidence="2">
    <location>
        <begin position="203"/>
        <end position="221"/>
    </location>
</feature>
<evidence type="ECO:0000256" key="2">
    <source>
        <dbReference type="SAM" id="Phobius"/>
    </source>
</evidence>
<keyword evidence="2" id="KW-0812">Transmembrane</keyword>
<dbReference type="Proteomes" id="UP001469749">
    <property type="component" value="Unassembled WGS sequence"/>
</dbReference>
<feature type="transmembrane region" description="Helical" evidence="2">
    <location>
        <begin position="135"/>
        <end position="157"/>
    </location>
</feature>
<dbReference type="Pfam" id="PF07136">
    <property type="entry name" value="DUF1385"/>
    <property type="match status" value="1"/>
</dbReference>
<dbReference type="PANTHER" id="PTHR42867">
    <property type="entry name" value="MEMBRANE PROTEIN-RELATED"/>
    <property type="match status" value="1"/>
</dbReference>
<feature type="compositionally biased region" description="Polar residues" evidence="1">
    <location>
        <begin position="306"/>
        <end position="321"/>
    </location>
</feature>
<evidence type="ECO:0000313" key="4">
    <source>
        <dbReference type="Proteomes" id="UP001469749"/>
    </source>
</evidence>
<organism evidence="3 4">
    <name type="scientific">Coprococcus intestinihominis</name>
    <dbReference type="NCBI Taxonomy" id="3133154"/>
    <lineage>
        <taxon>Bacteria</taxon>
        <taxon>Bacillati</taxon>
        <taxon>Bacillota</taxon>
        <taxon>Clostridia</taxon>
        <taxon>Lachnospirales</taxon>
        <taxon>Lachnospiraceae</taxon>
        <taxon>Coprococcus</taxon>
    </lineage>
</organism>
<comment type="caution">
    <text evidence="3">The sequence shown here is derived from an EMBL/GenBank/DDBJ whole genome shotgun (WGS) entry which is preliminary data.</text>
</comment>
<dbReference type="RefSeq" id="WP_253058025.1">
    <property type="nucleotide sequence ID" value="NZ_JBBMEK010000017.1"/>
</dbReference>
<keyword evidence="4" id="KW-1185">Reference proteome</keyword>
<proteinExistence type="predicted"/>
<gene>
    <name evidence="3" type="ORF">WMO25_02605</name>
</gene>
<evidence type="ECO:0000256" key="1">
    <source>
        <dbReference type="SAM" id="MobiDB-lite"/>
    </source>
</evidence>
<keyword evidence="2" id="KW-0472">Membrane</keyword>
<feature type="region of interest" description="Disordered" evidence="1">
    <location>
        <begin position="302"/>
        <end position="321"/>
    </location>
</feature>
<keyword evidence="2" id="KW-1133">Transmembrane helix</keyword>
<accession>A0ABV1B0T0</accession>